<dbReference type="PANTHER" id="PTHR43344">
    <property type="entry name" value="PHOSPHOSERINE PHOSPHATASE"/>
    <property type="match status" value="1"/>
</dbReference>
<protein>
    <submittedName>
        <fullName evidence="5">HAD-superfamily subfamily IB hydrolase, TIGR01490</fullName>
    </submittedName>
</protein>
<dbReference type="EMBL" id="FOXU01000001">
    <property type="protein sequence ID" value="SFQ08459.1"/>
    <property type="molecule type" value="Genomic_DNA"/>
</dbReference>
<dbReference type="InterPro" id="IPR023214">
    <property type="entry name" value="HAD_sf"/>
</dbReference>
<keyword evidence="2" id="KW-0479">Metal-binding</keyword>
<keyword evidence="3 5" id="KW-0378">Hydrolase</keyword>
<dbReference type="GO" id="GO:0046872">
    <property type="term" value="F:metal ion binding"/>
    <property type="evidence" value="ECO:0007669"/>
    <property type="project" value="UniProtKB-KW"/>
</dbReference>
<dbReference type="GO" id="GO:0016787">
    <property type="term" value="F:hydrolase activity"/>
    <property type="evidence" value="ECO:0007669"/>
    <property type="project" value="UniProtKB-KW"/>
</dbReference>
<dbReference type="InterPro" id="IPR006385">
    <property type="entry name" value="HAD_hydro_SerB1"/>
</dbReference>
<dbReference type="NCBIfam" id="TIGR01488">
    <property type="entry name" value="HAD-SF-IB"/>
    <property type="match status" value="1"/>
</dbReference>
<comment type="similarity">
    <text evidence="1">Belongs to the HAD-like hydrolase superfamily. SerB family.</text>
</comment>
<dbReference type="InterPro" id="IPR050582">
    <property type="entry name" value="HAD-like_SerB"/>
</dbReference>
<dbReference type="STRING" id="126156.SAMN05421670_0880"/>
<name>A0A1I5VLT3_9BACI</name>
<dbReference type="Pfam" id="PF12710">
    <property type="entry name" value="HAD"/>
    <property type="match status" value="1"/>
</dbReference>
<dbReference type="SUPFAM" id="SSF56784">
    <property type="entry name" value="HAD-like"/>
    <property type="match status" value="1"/>
</dbReference>
<evidence type="ECO:0000256" key="1">
    <source>
        <dbReference type="ARBA" id="ARBA00009184"/>
    </source>
</evidence>
<dbReference type="AlphaFoldDB" id="A0A1I5VLT3"/>
<evidence type="ECO:0000256" key="4">
    <source>
        <dbReference type="ARBA" id="ARBA00022842"/>
    </source>
</evidence>
<dbReference type="InterPro" id="IPR036412">
    <property type="entry name" value="HAD-like_sf"/>
</dbReference>
<gene>
    <name evidence="5" type="ORF">SAMN05421670_0880</name>
</gene>
<sequence length="223" mass="26144">MKFMRVAIFDFDGTIYAEETFTLLMKHLKEHPTYHSSYKRFYRAIVPPYIANKLKLYPDNKMKKRSMQLYLEAFNGLTKQEMDIYFSEIKATMQQDFNAKVLERLKRHQEENIHILLVSGAYTQFLERVTDGLVFNQIIGTDIFYKDDKVYTKNAINHVNGQQKTLKVHEALDGHQIDWENSYAYGDSFSDMPVLELVGNPVAVRPEEKLRSLANARGWEVMD</sequence>
<dbReference type="PANTHER" id="PTHR43344:SF13">
    <property type="entry name" value="PHOSPHATASE RV3661-RELATED"/>
    <property type="match status" value="1"/>
</dbReference>
<keyword evidence="6" id="KW-1185">Reference proteome</keyword>
<dbReference type="Gene3D" id="1.20.1440.100">
    <property type="entry name" value="SG protein - dephosphorylation function"/>
    <property type="match status" value="1"/>
</dbReference>
<proteinExistence type="inferred from homology"/>
<dbReference type="Proteomes" id="UP000198734">
    <property type="component" value="Unassembled WGS sequence"/>
</dbReference>
<dbReference type="Gene3D" id="3.40.50.1000">
    <property type="entry name" value="HAD superfamily/HAD-like"/>
    <property type="match status" value="1"/>
</dbReference>
<accession>A0A1I5VLT3</accession>
<keyword evidence="4" id="KW-0460">Magnesium</keyword>
<dbReference type="PROSITE" id="PS01228">
    <property type="entry name" value="COF_1"/>
    <property type="match status" value="1"/>
</dbReference>
<evidence type="ECO:0000256" key="3">
    <source>
        <dbReference type="ARBA" id="ARBA00022801"/>
    </source>
</evidence>
<evidence type="ECO:0000256" key="2">
    <source>
        <dbReference type="ARBA" id="ARBA00022723"/>
    </source>
</evidence>
<reference evidence="6" key="1">
    <citation type="submission" date="2016-10" db="EMBL/GenBank/DDBJ databases">
        <authorList>
            <person name="Varghese N."/>
            <person name="Submissions S."/>
        </authorList>
    </citation>
    <scope>NUCLEOTIDE SEQUENCE [LARGE SCALE GENOMIC DNA]</scope>
    <source>
        <strain evidence="6">DSM 11706</strain>
    </source>
</reference>
<evidence type="ECO:0000313" key="5">
    <source>
        <dbReference type="EMBL" id="SFQ08459.1"/>
    </source>
</evidence>
<evidence type="ECO:0000313" key="6">
    <source>
        <dbReference type="Proteomes" id="UP000198734"/>
    </source>
</evidence>
<dbReference type="NCBIfam" id="TIGR01490">
    <property type="entry name" value="HAD-SF-IB-hyp1"/>
    <property type="match status" value="1"/>
</dbReference>
<organism evidence="5 6">
    <name type="scientific">Psychrobacillus psychrotolerans</name>
    <dbReference type="NCBI Taxonomy" id="126156"/>
    <lineage>
        <taxon>Bacteria</taxon>
        <taxon>Bacillati</taxon>
        <taxon>Bacillota</taxon>
        <taxon>Bacilli</taxon>
        <taxon>Bacillales</taxon>
        <taxon>Bacillaceae</taxon>
        <taxon>Psychrobacillus</taxon>
    </lineage>
</organism>